<sequence length="216" mass="24100">MADSNICCMPRGHRVSVRDSSVTLSNCTSNSCAQNNIIMSYIHYPDLDNYRYRIDFHAEPYGTGPFFEGTTLGFITDKTSLLGFELTYDDKQCTCKKTTKPSGIYHITCVTDALQFIDNISVGVGFKAELYRSNSTKTVGSNTVETTHNFIAQNFADKHTNVPLCALVHEDIVTRETVTNTNQLVALSTRTIEVFNFTPHANDNDYLIPSHCPKSC</sequence>
<reference evidence="2" key="1">
    <citation type="submission" date="2021-02" db="EMBL/GenBank/DDBJ databases">
        <authorList>
            <person name="Nowell W R."/>
        </authorList>
    </citation>
    <scope>NUCLEOTIDE SEQUENCE</scope>
</reference>
<comment type="caution">
    <text evidence="2">The sequence shown here is derived from an EMBL/GenBank/DDBJ whole genome shotgun (WGS) entry which is preliminary data.</text>
</comment>
<keyword evidence="3" id="KW-1185">Reference proteome</keyword>
<gene>
    <name evidence="2" type="ORF">EDS130_LOCUS24671</name>
    <name evidence="1" type="ORF">XAT740_LOCUS19483</name>
</gene>
<evidence type="ECO:0000313" key="1">
    <source>
        <dbReference type="EMBL" id="CAF1122964.1"/>
    </source>
</evidence>
<dbReference type="EMBL" id="CAJNOJ010000141">
    <property type="protein sequence ID" value="CAF1188640.1"/>
    <property type="molecule type" value="Genomic_DNA"/>
</dbReference>
<evidence type="ECO:0000313" key="3">
    <source>
        <dbReference type="Proteomes" id="UP000663828"/>
    </source>
</evidence>
<evidence type="ECO:0000313" key="2">
    <source>
        <dbReference type="EMBL" id="CAF1188640.1"/>
    </source>
</evidence>
<protein>
    <submittedName>
        <fullName evidence="2">Uncharacterized protein</fullName>
    </submittedName>
</protein>
<dbReference type="EMBL" id="CAJNOR010001329">
    <property type="protein sequence ID" value="CAF1122964.1"/>
    <property type="molecule type" value="Genomic_DNA"/>
</dbReference>
<accession>A0A814VGD7</accession>
<dbReference type="OrthoDB" id="9989404at2759"/>
<dbReference type="Proteomes" id="UP000663828">
    <property type="component" value="Unassembled WGS sequence"/>
</dbReference>
<dbReference type="AlphaFoldDB" id="A0A814VGD7"/>
<dbReference type="Proteomes" id="UP000663852">
    <property type="component" value="Unassembled WGS sequence"/>
</dbReference>
<organism evidence="2 4">
    <name type="scientific">Adineta ricciae</name>
    <name type="common">Rotifer</name>
    <dbReference type="NCBI Taxonomy" id="249248"/>
    <lineage>
        <taxon>Eukaryota</taxon>
        <taxon>Metazoa</taxon>
        <taxon>Spiralia</taxon>
        <taxon>Gnathifera</taxon>
        <taxon>Rotifera</taxon>
        <taxon>Eurotatoria</taxon>
        <taxon>Bdelloidea</taxon>
        <taxon>Adinetida</taxon>
        <taxon>Adinetidae</taxon>
        <taxon>Adineta</taxon>
    </lineage>
</organism>
<name>A0A814VGD7_ADIRI</name>
<proteinExistence type="predicted"/>
<evidence type="ECO:0000313" key="4">
    <source>
        <dbReference type="Proteomes" id="UP000663852"/>
    </source>
</evidence>